<feature type="transmembrane region" description="Helical" evidence="6">
    <location>
        <begin position="54"/>
        <end position="75"/>
    </location>
</feature>
<sequence>MATLDDDPSRTGWWRPLTAVFLQNGGVAGATWNLVTLVLVAAAACLWWGDVVTVLLFVAGALLPGLVGGVGAAAATDPRNFAGSSGATYFLAATLAAAVVLHGTAPLRERVLAALVPILGLIALVVVDDAHGLVTAEGFVVGLVVAGTVTASPLARRITRPRVLLPTAGRRSLDGEGSAAPSPGSDPADDRRGHAPSSGALRASVRRRRPRVRVLP</sequence>
<feature type="transmembrane region" description="Helical" evidence="6">
    <location>
        <begin position="87"/>
        <end position="104"/>
    </location>
</feature>
<reference evidence="8" key="1">
    <citation type="journal article" date="2019" name="Int. J. Syst. Evol. Microbiol.">
        <title>The Global Catalogue of Microorganisms (GCM) 10K type strain sequencing project: providing services to taxonomists for standard genome sequencing and annotation.</title>
        <authorList>
            <consortium name="The Broad Institute Genomics Platform"/>
            <consortium name="The Broad Institute Genome Sequencing Center for Infectious Disease"/>
            <person name="Wu L."/>
            <person name="Ma J."/>
        </authorList>
    </citation>
    <scope>NUCLEOTIDE SEQUENCE [LARGE SCALE GENOMIC DNA]</scope>
    <source>
        <strain evidence="8">NBRC 106348</strain>
    </source>
</reference>
<evidence type="ECO:0000313" key="8">
    <source>
        <dbReference type="Proteomes" id="UP001157091"/>
    </source>
</evidence>
<keyword evidence="2 6" id="KW-0812">Transmembrane</keyword>
<proteinExistence type="predicted"/>
<feature type="transmembrane region" description="Helical" evidence="6">
    <location>
        <begin position="133"/>
        <end position="155"/>
    </location>
</feature>
<gene>
    <name evidence="7" type="ORF">GCM10025864_15330</name>
</gene>
<evidence type="ECO:0000256" key="3">
    <source>
        <dbReference type="ARBA" id="ARBA00022989"/>
    </source>
</evidence>
<name>A0ABQ6I1F2_9MICO</name>
<keyword evidence="8" id="KW-1185">Reference proteome</keyword>
<evidence type="ECO:0000313" key="7">
    <source>
        <dbReference type="EMBL" id="GMA23774.1"/>
    </source>
</evidence>
<protein>
    <recommendedName>
        <fullName evidence="9">Rhomboid family intramembrane serine protease</fullName>
    </recommendedName>
</protein>
<evidence type="ECO:0000256" key="2">
    <source>
        <dbReference type="ARBA" id="ARBA00022692"/>
    </source>
</evidence>
<feature type="transmembrane region" description="Helical" evidence="6">
    <location>
        <begin position="111"/>
        <end position="127"/>
    </location>
</feature>
<comment type="caution">
    <text evidence="7">The sequence shown here is derived from an EMBL/GenBank/DDBJ whole genome shotgun (WGS) entry which is preliminary data.</text>
</comment>
<dbReference type="SUPFAM" id="SSF144091">
    <property type="entry name" value="Rhomboid-like"/>
    <property type="match status" value="1"/>
</dbReference>
<evidence type="ECO:0000256" key="4">
    <source>
        <dbReference type="ARBA" id="ARBA00023136"/>
    </source>
</evidence>
<dbReference type="Proteomes" id="UP001157091">
    <property type="component" value="Unassembled WGS sequence"/>
</dbReference>
<evidence type="ECO:0000256" key="1">
    <source>
        <dbReference type="ARBA" id="ARBA00004141"/>
    </source>
</evidence>
<organism evidence="7 8">
    <name type="scientific">Luteimicrobium album</name>
    <dbReference type="NCBI Taxonomy" id="1054550"/>
    <lineage>
        <taxon>Bacteria</taxon>
        <taxon>Bacillati</taxon>
        <taxon>Actinomycetota</taxon>
        <taxon>Actinomycetes</taxon>
        <taxon>Micrococcales</taxon>
        <taxon>Luteimicrobium</taxon>
    </lineage>
</organism>
<accession>A0ABQ6I1F2</accession>
<dbReference type="InterPro" id="IPR035952">
    <property type="entry name" value="Rhomboid-like_sf"/>
</dbReference>
<feature type="region of interest" description="Disordered" evidence="5">
    <location>
        <begin position="169"/>
        <end position="216"/>
    </location>
</feature>
<evidence type="ECO:0000256" key="6">
    <source>
        <dbReference type="SAM" id="Phobius"/>
    </source>
</evidence>
<feature type="transmembrane region" description="Helical" evidence="6">
    <location>
        <begin position="20"/>
        <end position="47"/>
    </location>
</feature>
<dbReference type="EMBL" id="BSUK01000001">
    <property type="protein sequence ID" value="GMA23774.1"/>
    <property type="molecule type" value="Genomic_DNA"/>
</dbReference>
<evidence type="ECO:0008006" key="9">
    <source>
        <dbReference type="Google" id="ProtNLM"/>
    </source>
</evidence>
<keyword evidence="4 6" id="KW-0472">Membrane</keyword>
<dbReference type="RefSeq" id="WP_284292701.1">
    <property type="nucleotide sequence ID" value="NZ_BSUK01000001.1"/>
</dbReference>
<keyword evidence="3 6" id="KW-1133">Transmembrane helix</keyword>
<evidence type="ECO:0000256" key="5">
    <source>
        <dbReference type="SAM" id="MobiDB-lite"/>
    </source>
</evidence>
<feature type="compositionally biased region" description="Basic residues" evidence="5">
    <location>
        <begin position="204"/>
        <end position="216"/>
    </location>
</feature>
<comment type="subcellular location">
    <subcellularLocation>
        <location evidence="1">Membrane</location>
        <topology evidence="1">Multi-pass membrane protein</topology>
    </subcellularLocation>
</comment>